<protein>
    <recommendedName>
        <fullName evidence="1">HTH cro/C1-type domain-containing protein</fullName>
    </recommendedName>
</protein>
<dbReference type="SUPFAM" id="SSF47413">
    <property type="entry name" value="lambda repressor-like DNA-binding domains"/>
    <property type="match status" value="1"/>
</dbReference>
<dbReference type="PROSITE" id="PS50943">
    <property type="entry name" value="HTH_CROC1"/>
    <property type="match status" value="1"/>
</dbReference>
<gene>
    <name evidence="2" type="ORF">SUH3_11900</name>
</gene>
<organism evidence="2 3">
    <name type="scientific">Pseudosulfitobacter pseudonitzschiae</name>
    <dbReference type="NCBI Taxonomy" id="1402135"/>
    <lineage>
        <taxon>Bacteria</taxon>
        <taxon>Pseudomonadati</taxon>
        <taxon>Pseudomonadota</taxon>
        <taxon>Alphaproteobacteria</taxon>
        <taxon>Rhodobacterales</taxon>
        <taxon>Roseobacteraceae</taxon>
        <taxon>Pseudosulfitobacter</taxon>
    </lineage>
</organism>
<name>A0A073J8D2_9RHOB</name>
<dbReference type="InterPro" id="IPR001387">
    <property type="entry name" value="Cro/C1-type_HTH"/>
</dbReference>
<comment type="caution">
    <text evidence="2">The sequence shown here is derived from an EMBL/GenBank/DDBJ whole genome shotgun (WGS) entry which is preliminary data.</text>
</comment>
<dbReference type="AlphaFoldDB" id="A0A073J8D2"/>
<dbReference type="RefSeq" id="WP_037931085.1">
    <property type="nucleotide sequence ID" value="NZ_FQVP01000008.1"/>
</dbReference>
<dbReference type="OrthoDB" id="9899963at2"/>
<dbReference type="Pfam" id="PF01381">
    <property type="entry name" value="HTH_3"/>
    <property type="match status" value="1"/>
</dbReference>
<dbReference type="GO" id="GO:0003677">
    <property type="term" value="F:DNA binding"/>
    <property type="evidence" value="ECO:0007669"/>
    <property type="project" value="InterPro"/>
</dbReference>
<dbReference type="Proteomes" id="UP000027746">
    <property type="component" value="Unassembled WGS sequence"/>
</dbReference>
<dbReference type="InterPro" id="IPR010982">
    <property type="entry name" value="Lambda_DNA-bd_dom_sf"/>
</dbReference>
<accession>A0A073J8D2</accession>
<dbReference type="CDD" id="cd00093">
    <property type="entry name" value="HTH_XRE"/>
    <property type="match status" value="1"/>
</dbReference>
<proteinExistence type="predicted"/>
<keyword evidence="3" id="KW-1185">Reference proteome</keyword>
<evidence type="ECO:0000259" key="1">
    <source>
        <dbReference type="PROSITE" id="PS50943"/>
    </source>
</evidence>
<evidence type="ECO:0000313" key="2">
    <source>
        <dbReference type="EMBL" id="KEJ93967.1"/>
    </source>
</evidence>
<dbReference type="EMBL" id="JAMD01000021">
    <property type="protein sequence ID" value="KEJ93967.1"/>
    <property type="molecule type" value="Genomic_DNA"/>
</dbReference>
<reference evidence="2 3" key="1">
    <citation type="submission" date="2014-01" db="EMBL/GenBank/DDBJ databases">
        <title>Sulfitobacter sp. H3 (MCCC 1A00686) Genome Sequencing.</title>
        <authorList>
            <person name="Lai Q."/>
            <person name="Hong Z."/>
        </authorList>
    </citation>
    <scope>NUCLEOTIDE SEQUENCE [LARGE SCALE GENOMIC DNA]</scope>
    <source>
        <strain evidence="2 3">H3</strain>
    </source>
</reference>
<dbReference type="SMART" id="SM00530">
    <property type="entry name" value="HTH_XRE"/>
    <property type="match status" value="1"/>
</dbReference>
<dbReference type="Gene3D" id="1.10.260.40">
    <property type="entry name" value="lambda repressor-like DNA-binding domains"/>
    <property type="match status" value="1"/>
</dbReference>
<evidence type="ECO:0000313" key="3">
    <source>
        <dbReference type="Proteomes" id="UP000027746"/>
    </source>
</evidence>
<sequence length="112" mass="12469">MINEQTERKIQNARTNMKIAVALSDLSASEVSTRAGLSVNVLGKYLRGETMISFANMQAICDVLDVPLAMITTERQITPARIRLAKILLRMSDDDLQKFLESETARKIEGAE</sequence>
<feature type="domain" description="HTH cro/C1-type" evidence="1">
    <location>
        <begin position="26"/>
        <end position="71"/>
    </location>
</feature>